<proteinExistence type="predicted"/>
<dbReference type="AlphaFoldDB" id="A0A8S9R3X5"/>
<dbReference type="Proteomes" id="UP000712600">
    <property type="component" value="Unassembled WGS sequence"/>
</dbReference>
<sequence>MPPLNSNTPPSLHRIASPKSLTSHNGSILRFTALDYSLPSHPVAETSKDSLPALQGICLLNGDYSIFSPMTLIELIGFDQVIGDEKLSSLRNIWEIFQLHYSFLRS</sequence>
<dbReference type="EMBL" id="QGKX02000996">
    <property type="protein sequence ID" value="KAF3558448.1"/>
    <property type="molecule type" value="Genomic_DNA"/>
</dbReference>
<accession>A0A8S9R3X5</accession>
<gene>
    <name evidence="1" type="ORF">F2Q69_00010217</name>
</gene>
<organism evidence="1 2">
    <name type="scientific">Brassica cretica</name>
    <name type="common">Mustard</name>
    <dbReference type="NCBI Taxonomy" id="69181"/>
    <lineage>
        <taxon>Eukaryota</taxon>
        <taxon>Viridiplantae</taxon>
        <taxon>Streptophyta</taxon>
        <taxon>Embryophyta</taxon>
        <taxon>Tracheophyta</taxon>
        <taxon>Spermatophyta</taxon>
        <taxon>Magnoliopsida</taxon>
        <taxon>eudicotyledons</taxon>
        <taxon>Gunneridae</taxon>
        <taxon>Pentapetalae</taxon>
        <taxon>rosids</taxon>
        <taxon>malvids</taxon>
        <taxon>Brassicales</taxon>
        <taxon>Brassicaceae</taxon>
        <taxon>Brassiceae</taxon>
        <taxon>Brassica</taxon>
    </lineage>
</organism>
<evidence type="ECO:0000313" key="2">
    <source>
        <dbReference type="Proteomes" id="UP000712600"/>
    </source>
</evidence>
<name>A0A8S9R3X5_BRACR</name>
<comment type="caution">
    <text evidence="1">The sequence shown here is derived from an EMBL/GenBank/DDBJ whole genome shotgun (WGS) entry which is preliminary data.</text>
</comment>
<evidence type="ECO:0000313" key="1">
    <source>
        <dbReference type="EMBL" id="KAF3558448.1"/>
    </source>
</evidence>
<reference evidence="1" key="1">
    <citation type="submission" date="2019-12" db="EMBL/GenBank/DDBJ databases">
        <title>Genome sequencing and annotation of Brassica cretica.</title>
        <authorList>
            <person name="Studholme D.J."/>
            <person name="Sarris P."/>
        </authorList>
    </citation>
    <scope>NUCLEOTIDE SEQUENCE</scope>
    <source>
        <strain evidence="1">PFS-109/04</strain>
        <tissue evidence="1">Leaf</tissue>
    </source>
</reference>
<protein>
    <submittedName>
        <fullName evidence="1">Uncharacterized protein</fullName>
    </submittedName>
</protein>